<evidence type="ECO:0000313" key="5">
    <source>
        <dbReference type="Proteomes" id="UP001626550"/>
    </source>
</evidence>
<dbReference type="AlphaFoldDB" id="A0ABD2QDJ5"/>
<dbReference type="InterPro" id="IPR027267">
    <property type="entry name" value="AH/BAR_dom_sf"/>
</dbReference>
<keyword evidence="5" id="KW-1185">Reference proteome</keyword>
<dbReference type="Proteomes" id="UP001626550">
    <property type="component" value="Unassembled WGS sequence"/>
</dbReference>
<feature type="compositionally biased region" description="Polar residues" evidence="2">
    <location>
        <begin position="282"/>
        <end position="291"/>
    </location>
</feature>
<gene>
    <name evidence="4" type="primary">FCHO2_1</name>
    <name evidence="4" type="ORF">Ciccas_004033</name>
</gene>
<dbReference type="SMART" id="SM00055">
    <property type="entry name" value="FCH"/>
    <property type="match status" value="1"/>
</dbReference>
<protein>
    <submittedName>
        <fullName evidence="4">F-BAR domain only protein 2</fullName>
    </submittedName>
</protein>
<evidence type="ECO:0000256" key="2">
    <source>
        <dbReference type="SAM" id="MobiDB-lite"/>
    </source>
</evidence>
<feature type="region of interest" description="Disordered" evidence="2">
    <location>
        <begin position="496"/>
        <end position="516"/>
    </location>
</feature>
<dbReference type="InterPro" id="IPR001060">
    <property type="entry name" value="FCH_dom"/>
</dbReference>
<evidence type="ECO:0000313" key="4">
    <source>
        <dbReference type="EMBL" id="KAL3317302.1"/>
    </source>
</evidence>
<feature type="compositionally biased region" description="Polar residues" evidence="2">
    <location>
        <begin position="319"/>
        <end position="338"/>
    </location>
</feature>
<keyword evidence="1" id="KW-0175">Coiled coil</keyword>
<dbReference type="InterPro" id="IPR031160">
    <property type="entry name" value="F_BAR_dom"/>
</dbReference>
<comment type="caution">
    <text evidence="4">The sequence shown here is derived from an EMBL/GenBank/DDBJ whole genome shotgun (WGS) entry which is preliminary data.</text>
</comment>
<feature type="region of interest" description="Disordered" evidence="2">
    <location>
        <begin position="442"/>
        <end position="466"/>
    </location>
</feature>
<organism evidence="4 5">
    <name type="scientific">Cichlidogyrus casuarinus</name>
    <dbReference type="NCBI Taxonomy" id="1844966"/>
    <lineage>
        <taxon>Eukaryota</taxon>
        <taxon>Metazoa</taxon>
        <taxon>Spiralia</taxon>
        <taxon>Lophotrochozoa</taxon>
        <taxon>Platyhelminthes</taxon>
        <taxon>Monogenea</taxon>
        <taxon>Monopisthocotylea</taxon>
        <taxon>Dactylogyridea</taxon>
        <taxon>Ancyrocephalidae</taxon>
        <taxon>Cichlidogyrus</taxon>
    </lineage>
</organism>
<dbReference type="SUPFAM" id="SSF103657">
    <property type="entry name" value="BAR/IMD domain-like"/>
    <property type="match status" value="1"/>
</dbReference>
<dbReference type="PROSITE" id="PS51741">
    <property type="entry name" value="F_BAR"/>
    <property type="match status" value="1"/>
</dbReference>
<feature type="compositionally biased region" description="Low complexity" evidence="2">
    <location>
        <begin position="339"/>
        <end position="365"/>
    </location>
</feature>
<feature type="region of interest" description="Disordered" evidence="2">
    <location>
        <begin position="263"/>
        <end position="295"/>
    </location>
</feature>
<dbReference type="PANTHER" id="PTHR23065">
    <property type="entry name" value="PROLINE-SERINE-THREONINE PHOSPHATASE INTERACTING PROTEIN 1"/>
    <property type="match status" value="1"/>
</dbReference>
<feature type="region of interest" description="Disordered" evidence="2">
    <location>
        <begin position="313"/>
        <end position="414"/>
    </location>
</feature>
<accession>A0ABD2QDJ5</accession>
<evidence type="ECO:0000259" key="3">
    <source>
        <dbReference type="PROSITE" id="PS51741"/>
    </source>
</evidence>
<sequence length="580" mass="65586">MMLEYPQYSENFWGEKNHGFDAMLENMKLSKCTTSELREFLRESVAIDENYVKSLAKLSKQVSNSQPSSFTPCWNILKTTVDQTAEMFKHTIATRQNLMKDMNSYIDVQIKQQKNIREGDASIKDVVNAFQSASIQLQKSREAYTTRYNEFVKIKNADKSKKDQDKLEAKLKTTLQDYKYSVEKYNNLRLQFIEKMRVACKLFQDVEVEHLESLRGFLQQYSIIWPHFQSNYESVHSTFHQSLQTLTTEMLLKLMLTQRGTGTDEPTIASFDEAGTPPLEKQQVTSSPTTSLKEREKGAELLISLSGSFRSPQLEKSRASSVEGSVRNMSWNEKTNGFSGSQQLSPTLPSPPSGLGSMKKSSLFGRTHRRLSQEDSSPSERLSKLVRTRKKASENSSTQDPDSNRTSSVLSKDWREKVTENEDFLVDEEGFRIRSLDVDSHSPRNLEAEDSSSDSDQEQKPCSKSLSVKIKPLEDVDVKPVDSIVPLSLEPLTLTAKSRRPGSSSSATRPTLPYLPELPSRESIEAKRPSTSIGVLGAFQTSTSFKGKVESSISVEPPLIHPRIPQRPESGSYLFLYHVH</sequence>
<evidence type="ECO:0000256" key="1">
    <source>
        <dbReference type="PROSITE-ProRule" id="PRU01077"/>
    </source>
</evidence>
<dbReference type="PANTHER" id="PTHR23065:SF15">
    <property type="entry name" value="AT02057P"/>
    <property type="match status" value="1"/>
</dbReference>
<name>A0ABD2QDJ5_9PLAT</name>
<proteinExistence type="predicted"/>
<dbReference type="EMBL" id="JBJKFK010000402">
    <property type="protein sequence ID" value="KAL3317302.1"/>
    <property type="molecule type" value="Genomic_DNA"/>
</dbReference>
<reference evidence="4 5" key="1">
    <citation type="submission" date="2024-11" db="EMBL/GenBank/DDBJ databases">
        <title>Adaptive evolution of stress response genes in parasites aligns with host niche diversity.</title>
        <authorList>
            <person name="Hahn C."/>
            <person name="Resl P."/>
        </authorList>
    </citation>
    <scope>NUCLEOTIDE SEQUENCE [LARGE SCALE GENOMIC DNA]</scope>
    <source>
        <strain evidence="4">EGGRZ-B1_66</strain>
        <tissue evidence="4">Body</tissue>
    </source>
</reference>
<feature type="compositionally biased region" description="Polar residues" evidence="2">
    <location>
        <begin position="394"/>
        <end position="410"/>
    </location>
</feature>
<feature type="domain" description="F-BAR" evidence="3">
    <location>
        <begin position="6"/>
        <end position="262"/>
    </location>
</feature>
<dbReference type="Pfam" id="PF00611">
    <property type="entry name" value="FCH"/>
    <property type="match status" value="1"/>
</dbReference>
<dbReference type="Gene3D" id="1.20.1270.60">
    <property type="entry name" value="Arfaptin homology (AH) domain/BAR domain"/>
    <property type="match status" value="1"/>
</dbReference>